<proteinExistence type="predicted"/>
<evidence type="ECO:0000256" key="4">
    <source>
        <dbReference type="PROSITE-ProRule" id="PRU00335"/>
    </source>
</evidence>
<feature type="domain" description="HTH tetR-type" evidence="5">
    <location>
        <begin position="13"/>
        <end position="73"/>
    </location>
</feature>
<keyword evidence="7" id="KW-1185">Reference proteome</keyword>
<dbReference type="GO" id="GO:0000976">
    <property type="term" value="F:transcription cis-regulatory region binding"/>
    <property type="evidence" value="ECO:0007669"/>
    <property type="project" value="TreeGrafter"/>
</dbReference>
<dbReference type="EMBL" id="SZNK01000001">
    <property type="protein sequence ID" value="TKI54359.1"/>
    <property type="molecule type" value="Genomic_DNA"/>
</dbReference>
<name>A0A4U2Y1R0_9BACL</name>
<gene>
    <name evidence="6" type="ORF">E8L90_02210</name>
</gene>
<dbReference type="PANTHER" id="PTHR30055">
    <property type="entry name" value="HTH-TYPE TRANSCRIPTIONAL REGULATOR RUTR"/>
    <property type="match status" value="1"/>
</dbReference>
<evidence type="ECO:0000256" key="3">
    <source>
        <dbReference type="ARBA" id="ARBA00023163"/>
    </source>
</evidence>
<dbReference type="Gene3D" id="1.10.357.10">
    <property type="entry name" value="Tetracycline Repressor, domain 2"/>
    <property type="match status" value="1"/>
</dbReference>
<dbReference type="Proteomes" id="UP000307841">
    <property type="component" value="Unassembled WGS sequence"/>
</dbReference>
<dbReference type="GO" id="GO:0003700">
    <property type="term" value="F:DNA-binding transcription factor activity"/>
    <property type="evidence" value="ECO:0007669"/>
    <property type="project" value="TreeGrafter"/>
</dbReference>
<dbReference type="InterPro" id="IPR036271">
    <property type="entry name" value="Tet_transcr_reg_TetR-rel_C_sf"/>
</dbReference>
<dbReference type="SUPFAM" id="SSF48498">
    <property type="entry name" value="Tetracyclin repressor-like, C-terminal domain"/>
    <property type="match status" value="1"/>
</dbReference>
<dbReference type="RefSeq" id="WP_137027814.1">
    <property type="nucleotide sequence ID" value="NZ_SZNK01000001.1"/>
</dbReference>
<dbReference type="AlphaFoldDB" id="A0A4U2Y1R0"/>
<evidence type="ECO:0000256" key="2">
    <source>
        <dbReference type="ARBA" id="ARBA00023125"/>
    </source>
</evidence>
<keyword evidence="3" id="KW-0804">Transcription</keyword>
<evidence type="ECO:0000256" key="1">
    <source>
        <dbReference type="ARBA" id="ARBA00023015"/>
    </source>
</evidence>
<feature type="DNA-binding region" description="H-T-H motif" evidence="4">
    <location>
        <begin position="36"/>
        <end position="55"/>
    </location>
</feature>
<dbReference type="Pfam" id="PF00440">
    <property type="entry name" value="TetR_N"/>
    <property type="match status" value="1"/>
</dbReference>
<dbReference type="PROSITE" id="PS50977">
    <property type="entry name" value="HTH_TETR_2"/>
    <property type="match status" value="1"/>
</dbReference>
<dbReference type="InterPro" id="IPR050109">
    <property type="entry name" value="HTH-type_TetR-like_transc_reg"/>
</dbReference>
<dbReference type="SUPFAM" id="SSF46689">
    <property type="entry name" value="Homeodomain-like"/>
    <property type="match status" value="1"/>
</dbReference>
<dbReference type="PRINTS" id="PR00455">
    <property type="entry name" value="HTHTETR"/>
</dbReference>
<accession>A0A4U2Y1R0</accession>
<sequence>MAEALTLREKKKAKTKFALLDAALELIGDGSFRDVLVDDICERAEVSKVTFFKFFPQKEELLVYYMSIWQAECFIELQSTDKRGWEAVRHIFAKVTSDGVKQPGIMLSLISFLAEQKMHPSVPLLSDAELHLRFPAHEEREAIRATDLHQLFRKCVQEAAEDGQLALHLSEEEAVILLFSMFYGAYLTAHLFHVSDYMACYELHLKSLIR</sequence>
<dbReference type="PANTHER" id="PTHR30055:SF234">
    <property type="entry name" value="HTH-TYPE TRANSCRIPTIONAL REGULATOR BETI"/>
    <property type="match status" value="1"/>
</dbReference>
<protein>
    <submittedName>
        <fullName evidence="6">TetR/AcrR family transcriptional regulator</fullName>
    </submittedName>
</protein>
<keyword evidence="1" id="KW-0805">Transcription regulation</keyword>
<evidence type="ECO:0000313" key="6">
    <source>
        <dbReference type="EMBL" id="TKI54359.1"/>
    </source>
</evidence>
<dbReference type="InterPro" id="IPR009057">
    <property type="entry name" value="Homeodomain-like_sf"/>
</dbReference>
<keyword evidence="2 4" id="KW-0238">DNA-binding</keyword>
<reference evidence="6 7" key="1">
    <citation type="submission" date="2019-04" db="EMBL/GenBank/DDBJ databases">
        <title>Whole genome sequencing of Brevibacillus sp. TGS2-1.</title>
        <authorList>
            <person name="Choi A."/>
        </authorList>
    </citation>
    <scope>NUCLEOTIDE SEQUENCE [LARGE SCALE GENOMIC DNA]</scope>
    <source>
        <strain evidence="6 7">TGS2-1</strain>
    </source>
</reference>
<comment type="caution">
    <text evidence="6">The sequence shown here is derived from an EMBL/GenBank/DDBJ whole genome shotgun (WGS) entry which is preliminary data.</text>
</comment>
<evidence type="ECO:0000259" key="5">
    <source>
        <dbReference type="PROSITE" id="PS50977"/>
    </source>
</evidence>
<evidence type="ECO:0000313" key="7">
    <source>
        <dbReference type="Proteomes" id="UP000307841"/>
    </source>
</evidence>
<dbReference type="InterPro" id="IPR001647">
    <property type="entry name" value="HTH_TetR"/>
</dbReference>
<organism evidence="6 7">
    <name type="scientific">Brevibacillus antibioticus</name>
    <dbReference type="NCBI Taxonomy" id="2570228"/>
    <lineage>
        <taxon>Bacteria</taxon>
        <taxon>Bacillati</taxon>
        <taxon>Bacillota</taxon>
        <taxon>Bacilli</taxon>
        <taxon>Bacillales</taxon>
        <taxon>Paenibacillaceae</taxon>
        <taxon>Brevibacillus</taxon>
    </lineage>
</organism>
<dbReference type="OrthoDB" id="9812484at2"/>